<sequence>MTGQPLLQVRDLVVQYDGLRALDGVSFDVRRGEFLGLIGPNGAGKSTAFGAIAGTVRPTAGTITFDGRPIQGLAGHRIAKLGISRTFQHVRLFTSLTALENVTVAAATRHRSRRTARLRAQQLLEHVGLAHLATSPVAALSLGHQKLVAIARALANEPCLLMLDEMMSGIADHEWSHILSVLTDLRDTGLTLIVVEHIMEIIDRLTDRVIVFSDGRILAEGNSLDVQAQPAVRATYLGEPIA</sequence>
<dbReference type="EMBL" id="JANIAA010000027">
    <property type="protein sequence ID" value="MCQ8192633.1"/>
    <property type="molecule type" value="Genomic_DNA"/>
</dbReference>
<dbReference type="SUPFAM" id="SSF52540">
    <property type="entry name" value="P-loop containing nucleoside triphosphate hydrolases"/>
    <property type="match status" value="1"/>
</dbReference>
<dbReference type="Proteomes" id="UP001204746">
    <property type="component" value="Unassembled WGS sequence"/>
</dbReference>
<dbReference type="PROSITE" id="PS50893">
    <property type="entry name" value="ABC_TRANSPORTER_2"/>
    <property type="match status" value="1"/>
</dbReference>
<name>A0ABT1V5G8_9ACTN</name>
<keyword evidence="1" id="KW-0813">Transport</keyword>
<feature type="domain" description="ABC transporter" evidence="4">
    <location>
        <begin position="7"/>
        <end position="239"/>
    </location>
</feature>
<evidence type="ECO:0000313" key="6">
    <source>
        <dbReference type="Proteomes" id="UP001204746"/>
    </source>
</evidence>
<dbReference type="SMART" id="SM00382">
    <property type="entry name" value="AAA"/>
    <property type="match status" value="1"/>
</dbReference>
<dbReference type="CDD" id="cd03219">
    <property type="entry name" value="ABC_Mj1267_LivG_branched"/>
    <property type="match status" value="1"/>
</dbReference>
<evidence type="ECO:0000256" key="2">
    <source>
        <dbReference type="ARBA" id="ARBA00022741"/>
    </source>
</evidence>
<keyword evidence="6" id="KW-1185">Reference proteome</keyword>
<evidence type="ECO:0000256" key="1">
    <source>
        <dbReference type="ARBA" id="ARBA00022448"/>
    </source>
</evidence>
<gene>
    <name evidence="5" type="ORF">NP777_31050</name>
</gene>
<accession>A0ABT1V5G8</accession>
<proteinExistence type="predicted"/>
<keyword evidence="2" id="KW-0547">Nucleotide-binding</keyword>
<organism evidence="5 6">
    <name type="scientific">Streptomyces rugosispiralis</name>
    <dbReference type="NCBI Taxonomy" id="2967341"/>
    <lineage>
        <taxon>Bacteria</taxon>
        <taxon>Bacillati</taxon>
        <taxon>Actinomycetota</taxon>
        <taxon>Actinomycetes</taxon>
        <taxon>Kitasatosporales</taxon>
        <taxon>Streptomycetaceae</taxon>
        <taxon>Streptomyces</taxon>
    </lineage>
</organism>
<dbReference type="PANTHER" id="PTHR45772">
    <property type="entry name" value="CONSERVED COMPONENT OF ABC TRANSPORTER FOR NATURAL AMINO ACIDS-RELATED"/>
    <property type="match status" value="1"/>
</dbReference>
<dbReference type="GO" id="GO:0005524">
    <property type="term" value="F:ATP binding"/>
    <property type="evidence" value="ECO:0007669"/>
    <property type="project" value="UniProtKB-KW"/>
</dbReference>
<dbReference type="InterPro" id="IPR051120">
    <property type="entry name" value="ABC_AA/LPS_Transport"/>
</dbReference>
<dbReference type="RefSeq" id="WP_256653493.1">
    <property type="nucleotide sequence ID" value="NZ_JANIAA010000027.1"/>
</dbReference>
<protein>
    <submittedName>
        <fullName evidence="5">ABC transporter ATP-binding protein</fullName>
    </submittedName>
</protein>
<evidence type="ECO:0000259" key="4">
    <source>
        <dbReference type="PROSITE" id="PS50893"/>
    </source>
</evidence>
<dbReference type="PANTHER" id="PTHR45772:SF9">
    <property type="entry name" value="CONSERVED COMPONENT OF ABC TRANSPORTER FOR NATURAL AMINO ACIDS"/>
    <property type="match status" value="1"/>
</dbReference>
<evidence type="ECO:0000313" key="5">
    <source>
        <dbReference type="EMBL" id="MCQ8192633.1"/>
    </source>
</evidence>
<keyword evidence="3 5" id="KW-0067">ATP-binding</keyword>
<dbReference type="InterPro" id="IPR003439">
    <property type="entry name" value="ABC_transporter-like_ATP-bd"/>
</dbReference>
<comment type="caution">
    <text evidence="5">The sequence shown here is derived from an EMBL/GenBank/DDBJ whole genome shotgun (WGS) entry which is preliminary data.</text>
</comment>
<dbReference type="Pfam" id="PF00005">
    <property type="entry name" value="ABC_tran"/>
    <property type="match status" value="1"/>
</dbReference>
<reference evidence="5 6" key="1">
    <citation type="submission" date="2022-07" db="EMBL/GenBank/DDBJ databases">
        <authorList>
            <person name="Phongsopitanun W."/>
            <person name="Tanasupawat S."/>
        </authorList>
    </citation>
    <scope>NUCLEOTIDE SEQUENCE [LARGE SCALE GENOMIC DNA]</scope>
    <source>
        <strain evidence="5 6">RCU-064</strain>
    </source>
</reference>
<dbReference type="Gene3D" id="3.40.50.300">
    <property type="entry name" value="P-loop containing nucleotide triphosphate hydrolases"/>
    <property type="match status" value="1"/>
</dbReference>
<evidence type="ECO:0000256" key="3">
    <source>
        <dbReference type="ARBA" id="ARBA00022840"/>
    </source>
</evidence>
<dbReference type="InterPro" id="IPR027417">
    <property type="entry name" value="P-loop_NTPase"/>
</dbReference>
<dbReference type="InterPro" id="IPR003593">
    <property type="entry name" value="AAA+_ATPase"/>
</dbReference>